<sequence length="225" mass="25505">MIPGSGGLYGPGIYFANTIEACDAKALRKGVYLIADVYLGKVMKISKKKALSLRLHKDPEASKKIRNKGYNSIYGHKQATGREYIVFDSERVKNIKYIYGQRPSSYFAPPIKRYVLFWVADHLEAAQIVETQTLPRYDGPFGKGYYLFDSITDAKAHLGNKETYLAADMKLVSYGELRPHQTLKSRSLPSHFQTLLGQKNEIKFFIAKKPELIKNIHYCGGLPFD</sequence>
<reference evidence="1 2" key="1">
    <citation type="submission" date="2024-04" db="EMBL/GenBank/DDBJ databases">
        <title>Tritrichomonas musculus Genome.</title>
        <authorList>
            <person name="Alves-Ferreira E."/>
            <person name="Grigg M."/>
            <person name="Lorenzi H."/>
            <person name="Galac M."/>
        </authorList>
    </citation>
    <scope>NUCLEOTIDE SEQUENCE [LARGE SCALE GENOMIC DNA]</scope>
    <source>
        <strain evidence="1 2">EAF2021</strain>
    </source>
</reference>
<evidence type="ECO:0000313" key="1">
    <source>
        <dbReference type="EMBL" id="KAK8896674.1"/>
    </source>
</evidence>
<comment type="caution">
    <text evidence="1">The sequence shown here is derived from an EMBL/GenBank/DDBJ whole genome shotgun (WGS) entry which is preliminary data.</text>
</comment>
<evidence type="ECO:0000313" key="2">
    <source>
        <dbReference type="Proteomes" id="UP001470230"/>
    </source>
</evidence>
<protein>
    <recommendedName>
        <fullName evidence="3">PARP</fullName>
    </recommendedName>
</protein>
<dbReference type="EMBL" id="JAPFFF010000002">
    <property type="protein sequence ID" value="KAK8896674.1"/>
    <property type="molecule type" value="Genomic_DNA"/>
</dbReference>
<name>A0ABR2L011_9EUKA</name>
<dbReference type="Gene3D" id="3.90.228.10">
    <property type="match status" value="1"/>
</dbReference>
<dbReference type="Proteomes" id="UP001470230">
    <property type="component" value="Unassembled WGS sequence"/>
</dbReference>
<evidence type="ECO:0008006" key="3">
    <source>
        <dbReference type="Google" id="ProtNLM"/>
    </source>
</evidence>
<organism evidence="1 2">
    <name type="scientific">Tritrichomonas musculus</name>
    <dbReference type="NCBI Taxonomy" id="1915356"/>
    <lineage>
        <taxon>Eukaryota</taxon>
        <taxon>Metamonada</taxon>
        <taxon>Parabasalia</taxon>
        <taxon>Tritrichomonadida</taxon>
        <taxon>Tritrichomonadidae</taxon>
        <taxon>Tritrichomonas</taxon>
    </lineage>
</organism>
<keyword evidence="2" id="KW-1185">Reference proteome</keyword>
<accession>A0ABR2L011</accession>
<proteinExistence type="predicted"/>
<dbReference type="SUPFAM" id="SSF56399">
    <property type="entry name" value="ADP-ribosylation"/>
    <property type="match status" value="1"/>
</dbReference>
<gene>
    <name evidence="1" type="ORF">M9Y10_014588</name>
</gene>